<name>A0A5J5B118_9ASTE</name>
<reference evidence="2 3" key="1">
    <citation type="submission" date="2019-09" db="EMBL/GenBank/DDBJ databases">
        <title>A chromosome-level genome assembly of the Chinese tupelo Nyssa sinensis.</title>
        <authorList>
            <person name="Yang X."/>
            <person name="Kang M."/>
            <person name="Yang Y."/>
            <person name="Xiong H."/>
            <person name="Wang M."/>
            <person name="Zhang Z."/>
            <person name="Wang Z."/>
            <person name="Wu H."/>
            <person name="Ma T."/>
            <person name="Liu J."/>
            <person name="Xi Z."/>
        </authorList>
    </citation>
    <scope>NUCLEOTIDE SEQUENCE [LARGE SCALE GENOMIC DNA]</scope>
    <source>
        <strain evidence="2">J267</strain>
        <tissue evidence="2">Leaf</tissue>
    </source>
</reference>
<feature type="compositionally biased region" description="Polar residues" evidence="1">
    <location>
        <begin position="209"/>
        <end position="219"/>
    </location>
</feature>
<feature type="region of interest" description="Disordered" evidence="1">
    <location>
        <begin position="1"/>
        <end position="33"/>
    </location>
</feature>
<evidence type="ECO:0000313" key="2">
    <source>
        <dbReference type="EMBL" id="KAA8536304.1"/>
    </source>
</evidence>
<feature type="compositionally biased region" description="Polar residues" evidence="1">
    <location>
        <begin position="125"/>
        <end position="148"/>
    </location>
</feature>
<dbReference type="PANTHER" id="PTHR33700">
    <property type="entry name" value="MYB-LIKE PROTEIN X"/>
    <property type="match status" value="1"/>
</dbReference>
<feature type="compositionally biased region" description="Low complexity" evidence="1">
    <location>
        <begin position="108"/>
        <end position="118"/>
    </location>
</feature>
<dbReference type="AlphaFoldDB" id="A0A5J5B118"/>
<proteinExistence type="predicted"/>
<dbReference type="EMBL" id="CM018039">
    <property type="protein sequence ID" value="KAA8536304.1"/>
    <property type="molecule type" value="Genomic_DNA"/>
</dbReference>
<sequence length="219" mass="23179">MNVEEQENGINTTEEIKDGQNTTGLNEGDGEMAKNGIPLIATANEEKVLEIVTSKSEDSSVLNSTLTTDVNNQPDVSTKTDGLTLQNGTEAISDPTRAENATEAITGESSNSSSNLESVVPETVIRSSVSAEAEDNSGSPTTENIDATQNEKSEISNGRDGTNESSNISETENSGEIQHDPINSSDSSIPLEEHEVRIDLDTLPEIRNGVSNNEDAAAE</sequence>
<protein>
    <submittedName>
        <fullName evidence="2">Uncharacterized protein</fullName>
    </submittedName>
</protein>
<dbReference type="Proteomes" id="UP000325577">
    <property type="component" value="Linkage Group LG16"/>
</dbReference>
<dbReference type="PANTHER" id="PTHR33700:SF4">
    <property type="entry name" value="MYB-LIKE PROTEIN X"/>
    <property type="match status" value="1"/>
</dbReference>
<feature type="region of interest" description="Disordered" evidence="1">
    <location>
        <begin position="55"/>
        <end position="219"/>
    </location>
</feature>
<feature type="compositionally biased region" description="Low complexity" evidence="1">
    <location>
        <begin position="163"/>
        <end position="176"/>
    </location>
</feature>
<organism evidence="2 3">
    <name type="scientific">Nyssa sinensis</name>
    <dbReference type="NCBI Taxonomy" id="561372"/>
    <lineage>
        <taxon>Eukaryota</taxon>
        <taxon>Viridiplantae</taxon>
        <taxon>Streptophyta</taxon>
        <taxon>Embryophyta</taxon>
        <taxon>Tracheophyta</taxon>
        <taxon>Spermatophyta</taxon>
        <taxon>Magnoliopsida</taxon>
        <taxon>eudicotyledons</taxon>
        <taxon>Gunneridae</taxon>
        <taxon>Pentapetalae</taxon>
        <taxon>asterids</taxon>
        <taxon>Cornales</taxon>
        <taxon>Nyssaceae</taxon>
        <taxon>Nyssa</taxon>
    </lineage>
</organism>
<feature type="compositionally biased region" description="Polar residues" evidence="1">
    <location>
        <begin position="59"/>
        <end position="90"/>
    </location>
</feature>
<evidence type="ECO:0000256" key="1">
    <source>
        <dbReference type="SAM" id="MobiDB-lite"/>
    </source>
</evidence>
<dbReference type="OrthoDB" id="1928179at2759"/>
<feature type="compositionally biased region" description="Polar residues" evidence="1">
    <location>
        <begin position="8"/>
        <end position="25"/>
    </location>
</feature>
<gene>
    <name evidence="2" type="ORF">F0562_028782</name>
</gene>
<accession>A0A5J5B118</accession>
<feature type="compositionally biased region" description="Basic and acidic residues" evidence="1">
    <location>
        <begin position="191"/>
        <end position="200"/>
    </location>
</feature>
<evidence type="ECO:0000313" key="3">
    <source>
        <dbReference type="Proteomes" id="UP000325577"/>
    </source>
</evidence>
<keyword evidence="3" id="KW-1185">Reference proteome</keyword>